<dbReference type="KEGG" id="cex:CSE_15270"/>
<proteinExistence type="predicted"/>
<gene>
    <name evidence="1" type="ordered locus">CSE_15270</name>
</gene>
<dbReference type="EMBL" id="AP012051">
    <property type="protein sequence ID" value="BAL81653.1"/>
    <property type="molecule type" value="Genomic_DNA"/>
</dbReference>
<dbReference type="Proteomes" id="UP000004793">
    <property type="component" value="Chromosome"/>
</dbReference>
<name>A0A7U6GFW6_CALEA</name>
<sequence>MRDELAIETILDRLKTLEDNLHYLQAFKKRYKINDILNDKTLEWALRYGIFESSQIVIGVACALISDSTLEILKIIGNV</sequence>
<organism evidence="1 2">
    <name type="scientific">Caldisericum exile (strain DSM 21853 / NBRC 104410 / AZM16c01)</name>
    <dbReference type="NCBI Taxonomy" id="511051"/>
    <lineage>
        <taxon>Bacteria</taxon>
        <taxon>Pseudomonadati</taxon>
        <taxon>Caldisericota/Cryosericota group</taxon>
        <taxon>Caldisericota</taxon>
        <taxon>Caldisericia</taxon>
        <taxon>Caldisericales</taxon>
        <taxon>Caldisericaceae</taxon>
        <taxon>Caldisericum</taxon>
    </lineage>
</organism>
<evidence type="ECO:0000313" key="1">
    <source>
        <dbReference type="EMBL" id="BAL81653.1"/>
    </source>
</evidence>
<evidence type="ECO:0008006" key="3">
    <source>
        <dbReference type="Google" id="ProtNLM"/>
    </source>
</evidence>
<evidence type="ECO:0000313" key="2">
    <source>
        <dbReference type="Proteomes" id="UP000004793"/>
    </source>
</evidence>
<reference evidence="1 2" key="1">
    <citation type="submission" date="2011-01" db="EMBL/GenBank/DDBJ databases">
        <title>Whole genome sequence of Caldisericum exile AZM16c01.</title>
        <authorList>
            <person name="Narita-Yamada S."/>
            <person name="Kawakoshi A."/>
            <person name="Nakamura S."/>
            <person name="Sasagawa M."/>
            <person name="Fukada J."/>
            <person name="Sekine M."/>
            <person name="Kato Y."/>
            <person name="Fukai R."/>
            <person name="Sasaki K."/>
            <person name="Hanamaki A."/>
            <person name="Narita H."/>
            <person name="Konno Y."/>
            <person name="Mori K."/>
            <person name="Yamazaki S."/>
            <person name="Suzuki K."/>
            <person name="Fujita N."/>
        </authorList>
    </citation>
    <scope>NUCLEOTIDE SEQUENCE [LARGE SCALE GENOMIC DNA]</scope>
    <source>
        <strain evidence="2">DSM 21853 / NBRC 104410 / AZM16c01</strain>
    </source>
</reference>
<protein>
    <recommendedName>
        <fullName evidence="3">DUF86 domain-containing protein</fullName>
    </recommendedName>
</protein>
<dbReference type="AlphaFoldDB" id="A0A7U6GFW6"/>
<accession>A0A7U6GFW6</accession>
<keyword evidence="2" id="KW-1185">Reference proteome</keyword>